<dbReference type="InterPro" id="IPR036688">
    <property type="entry name" value="MoeA_C_domain_IV_sf"/>
</dbReference>
<dbReference type="GO" id="GO:0030425">
    <property type="term" value="C:dendrite"/>
    <property type="evidence" value="ECO:0007669"/>
    <property type="project" value="TreeGrafter"/>
</dbReference>
<dbReference type="GO" id="GO:0046872">
    <property type="term" value="F:metal ion binding"/>
    <property type="evidence" value="ECO:0007669"/>
    <property type="project" value="UniProtKB-UniRule"/>
</dbReference>
<name>A0A8J6HI54_TENMO</name>
<dbReference type="FunFam" id="3.40.980.10:FF:000001">
    <property type="entry name" value="Molybdopterin molybdenumtransferase"/>
    <property type="match status" value="1"/>
</dbReference>
<dbReference type="GO" id="GO:0061599">
    <property type="term" value="F:molybdopterin molybdotransferase activity"/>
    <property type="evidence" value="ECO:0007669"/>
    <property type="project" value="UniProtKB-UniRule"/>
</dbReference>
<evidence type="ECO:0000256" key="9">
    <source>
        <dbReference type="ARBA" id="ARBA00022840"/>
    </source>
</evidence>
<evidence type="ECO:0000313" key="16">
    <source>
        <dbReference type="Proteomes" id="UP000719412"/>
    </source>
</evidence>
<evidence type="ECO:0000256" key="4">
    <source>
        <dbReference type="ARBA" id="ARBA00008339"/>
    </source>
</evidence>
<keyword evidence="12" id="KW-0511">Multifunctional enzyme</keyword>
<evidence type="ECO:0000256" key="2">
    <source>
        <dbReference type="ARBA" id="ARBA00005046"/>
    </source>
</evidence>
<feature type="domain" description="MoaB/Mog" evidence="14">
    <location>
        <begin position="381"/>
        <end position="524"/>
    </location>
</feature>
<evidence type="ECO:0000256" key="5">
    <source>
        <dbReference type="ARBA" id="ARBA00022505"/>
    </source>
</evidence>
<dbReference type="PANTHER" id="PTHR10192:SF5">
    <property type="entry name" value="GEPHYRIN"/>
    <property type="match status" value="1"/>
</dbReference>
<gene>
    <name evidence="15" type="ORF">GEV33_007978</name>
</gene>
<dbReference type="InterPro" id="IPR005111">
    <property type="entry name" value="MoeA_C_domain_IV"/>
</dbReference>
<protein>
    <recommendedName>
        <fullName evidence="14">MoaB/Mog domain-containing protein</fullName>
    </recommendedName>
</protein>
<evidence type="ECO:0000256" key="11">
    <source>
        <dbReference type="ARBA" id="ARBA00023150"/>
    </source>
</evidence>
<dbReference type="GO" id="GO:0005524">
    <property type="term" value="F:ATP binding"/>
    <property type="evidence" value="ECO:0007669"/>
    <property type="project" value="UniProtKB-UniRule"/>
</dbReference>
<evidence type="ECO:0000256" key="7">
    <source>
        <dbReference type="ARBA" id="ARBA00022723"/>
    </source>
</evidence>
<dbReference type="PANTHER" id="PTHR10192">
    <property type="entry name" value="MOLYBDOPTERIN BIOSYNTHESIS PROTEIN"/>
    <property type="match status" value="1"/>
</dbReference>
<dbReference type="Pfam" id="PF03453">
    <property type="entry name" value="MoeA_N"/>
    <property type="match status" value="1"/>
</dbReference>
<proteinExistence type="inferred from homology"/>
<keyword evidence="9" id="KW-0067">ATP-binding</keyword>
<evidence type="ECO:0000259" key="14">
    <source>
        <dbReference type="SMART" id="SM00852"/>
    </source>
</evidence>
<comment type="caution">
    <text evidence="15">The sequence shown here is derived from an EMBL/GenBank/DDBJ whole genome shotgun (WGS) entry which is preliminary data.</text>
</comment>
<sequence>MNPAPTCCILTVSDTCFAKLKQDSAGRELEKAVNTALPKFRIAHKEIVPDDRQKIIDQLNKWVGEQCNLILTTGGTGFSPRDVTPEATRAVIEREAPGVTHEMISRSLEITPMGMLSRAVCGIAGKTLIINLPGSETGAVECFSFVQTCIPHAIALITDDLDMVKKDHKKIKKRVRFIDGCEPSSVVVNQVAERPRESPYPMLEVEEAVDLIMKESTVSVETVRLAIEDSLHRVLAEDVLSHDDIPPFDASTKDGYAVRARDGDGPRKIRNVAAAGDAPNLLPLQEGEAVRIGTGAPIPTGANAVVQVEDTTVLKKDAGDEIEISINKKPVNGQDIRRLGSDVSKNTTIFLEGERLKAAHIGVLAAVGKSTVTIYKPASVGVFTTGNELREHYEDLQPGQIRDSNRLALINLLKEYHYDCDDYGIIKDEPNIIKRAIATALTLNDVLITTGGVSMGEFDFIKRVLIEDFNATIHFGRVNMKPGKPTTFATLEYEGAKKIVFGLPGNPVSASVTCLLFVIPLLRHLEGENEWQFPVIPYVVSTHKSSCSDPRPEYVRAIVSYVDGKIVATPNGGQVSSRLNSLVGANGLMLLPGSMIPTKEYLSHIIIIGDIKARLIPAGGHCWNAGSFGGISASGAGDQTGFRAVENTEIN</sequence>
<comment type="cofactor">
    <cofactor evidence="1 13">
        <name>Mg(2+)</name>
        <dbReference type="ChEBI" id="CHEBI:18420"/>
    </cofactor>
</comment>
<dbReference type="InterPro" id="IPR038987">
    <property type="entry name" value="MoeA-like"/>
</dbReference>
<dbReference type="SUPFAM" id="SSF63882">
    <property type="entry name" value="MoeA N-terminal region -like"/>
    <property type="match status" value="1"/>
</dbReference>
<dbReference type="GO" id="GO:0005829">
    <property type="term" value="C:cytosol"/>
    <property type="evidence" value="ECO:0007669"/>
    <property type="project" value="TreeGrafter"/>
</dbReference>
<keyword evidence="8" id="KW-0547">Nucleotide-binding</keyword>
<dbReference type="Pfam" id="PF00994">
    <property type="entry name" value="MoCF_biosynth"/>
    <property type="match status" value="2"/>
</dbReference>
<comment type="similarity">
    <text evidence="13">Belongs to the MoeA family.</text>
</comment>
<dbReference type="PROSITE" id="PS01079">
    <property type="entry name" value="MOCF_BIOSYNTHESIS_2"/>
    <property type="match status" value="1"/>
</dbReference>
<evidence type="ECO:0000256" key="1">
    <source>
        <dbReference type="ARBA" id="ARBA00001946"/>
    </source>
</evidence>
<keyword evidence="6 13" id="KW-0808">Transferase</keyword>
<dbReference type="PROSITE" id="PS01078">
    <property type="entry name" value="MOCF_BIOSYNTHESIS_1"/>
    <property type="match status" value="1"/>
</dbReference>
<comment type="similarity">
    <text evidence="4">In the C-terminal section; belongs to the MoeA family.</text>
</comment>
<dbReference type="Gene3D" id="2.40.340.10">
    <property type="entry name" value="MoeA, C-terminal, domain IV"/>
    <property type="match status" value="1"/>
</dbReference>
<dbReference type="GO" id="GO:0098970">
    <property type="term" value="P:postsynaptic neurotransmitter receptor diffusion trapping"/>
    <property type="evidence" value="ECO:0007669"/>
    <property type="project" value="TreeGrafter"/>
</dbReference>
<dbReference type="GO" id="GO:0006777">
    <property type="term" value="P:Mo-molybdopterin cofactor biosynthetic process"/>
    <property type="evidence" value="ECO:0007669"/>
    <property type="project" value="UniProtKB-UniRule"/>
</dbReference>
<evidence type="ECO:0000313" key="15">
    <source>
        <dbReference type="EMBL" id="KAH0814813.1"/>
    </source>
</evidence>
<keyword evidence="10 13" id="KW-0460">Magnesium</keyword>
<dbReference type="InterPro" id="IPR001453">
    <property type="entry name" value="MoaB/Mog_dom"/>
</dbReference>
<dbReference type="GO" id="GO:0099634">
    <property type="term" value="C:postsynaptic specialization membrane"/>
    <property type="evidence" value="ECO:0007669"/>
    <property type="project" value="GOC"/>
</dbReference>
<dbReference type="Gene3D" id="3.40.980.10">
    <property type="entry name" value="MoaB/Mog-like domain"/>
    <property type="match status" value="2"/>
</dbReference>
<dbReference type="InterPro" id="IPR036135">
    <property type="entry name" value="MoeA_linker/N_sf"/>
</dbReference>
<dbReference type="Gene3D" id="2.170.190.11">
    <property type="entry name" value="Molybdopterin biosynthesis moea protein, domain 3"/>
    <property type="match status" value="1"/>
</dbReference>
<dbReference type="GO" id="GO:0007529">
    <property type="term" value="P:establishment of synaptic specificity at neuromuscular junction"/>
    <property type="evidence" value="ECO:0007669"/>
    <property type="project" value="TreeGrafter"/>
</dbReference>
<dbReference type="GO" id="GO:0097112">
    <property type="term" value="P:gamma-aminobutyric acid receptor clustering"/>
    <property type="evidence" value="ECO:0007669"/>
    <property type="project" value="TreeGrafter"/>
</dbReference>
<dbReference type="NCBIfam" id="NF045515">
    <property type="entry name" value="Glp_gephyrin"/>
    <property type="match status" value="1"/>
</dbReference>
<comment type="catalytic activity">
    <reaction evidence="13">
        <text>molybdopterin + ATP + H(+) = adenylyl-molybdopterin + diphosphate</text>
        <dbReference type="Rhea" id="RHEA:31331"/>
        <dbReference type="ChEBI" id="CHEBI:15378"/>
        <dbReference type="ChEBI" id="CHEBI:30616"/>
        <dbReference type="ChEBI" id="CHEBI:33019"/>
        <dbReference type="ChEBI" id="CHEBI:58698"/>
        <dbReference type="ChEBI" id="CHEBI:62727"/>
    </reaction>
</comment>
<dbReference type="CDD" id="cd00886">
    <property type="entry name" value="MogA_MoaB"/>
    <property type="match status" value="1"/>
</dbReference>
<dbReference type="Pfam" id="PF03454">
    <property type="entry name" value="MoeA_C"/>
    <property type="match status" value="1"/>
</dbReference>
<dbReference type="EMBL" id="JABDTM020023893">
    <property type="protein sequence ID" value="KAH0814813.1"/>
    <property type="molecule type" value="Genomic_DNA"/>
</dbReference>
<organism evidence="15 16">
    <name type="scientific">Tenebrio molitor</name>
    <name type="common">Yellow mealworm beetle</name>
    <dbReference type="NCBI Taxonomy" id="7067"/>
    <lineage>
        <taxon>Eukaryota</taxon>
        <taxon>Metazoa</taxon>
        <taxon>Ecdysozoa</taxon>
        <taxon>Arthropoda</taxon>
        <taxon>Hexapoda</taxon>
        <taxon>Insecta</taxon>
        <taxon>Pterygota</taxon>
        <taxon>Neoptera</taxon>
        <taxon>Endopterygota</taxon>
        <taxon>Coleoptera</taxon>
        <taxon>Polyphaga</taxon>
        <taxon>Cucujiformia</taxon>
        <taxon>Tenebrionidae</taxon>
        <taxon>Tenebrio</taxon>
    </lineage>
</organism>
<dbReference type="GO" id="GO:0072579">
    <property type="term" value="P:glycine receptor clustering"/>
    <property type="evidence" value="ECO:0007669"/>
    <property type="project" value="TreeGrafter"/>
</dbReference>
<keyword evidence="11 13" id="KW-0501">Molybdenum cofactor biosynthesis</keyword>
<dbReference type="Gene3D" id="3.90.105.10">
    <property type="entry name" value="Molybdopterin biosynthesis moea protein, domain 2"/>
    <property type="match status" value="1"/>
</dbReference>
<keyword evidence="7 13" id="KW-0479">Metal-binding</keyword>
<dbReference type="InterPro" id="IPR036425">
    <property type="entry name" value="MoaB/Mog-like_dom_sf"/>
</dbReference>
<feature type="domain" description="MoaB/Mog" evidence="14">
    <location>
        <begin position="8"/>
        <end position="153"/>
    </location>
</feature>
<dbReference type="NCBIfam" id="TIGR00177">
    <property type="entry name" value="molyb_syn"/>
    <property type="match status" value="2"/>
</dbReference>
<reference evidence="15" key="1">
    <citation type="journal article" date="2020" name="J Insects Food Feed">
        <title>The yellow mealworm (Tenebrio molitor) genome: a resource for the emerging insects as food and feed industry.</title>
        <authorList>
            <person name="Eriksson T."/>
            <person name="Andere A."/>
            <person name="Kelstrup H."/>
            <person name="Emery V."/>
            <person name="Picard C."/>
        </authorList>
    </citation>
    <scope>NUCLEOTIDE SEQUENCE</scope>
    <source>
        <strain evidence="15">Stoneville</strain>
        <tissue evidence="15">Whole head</tissue>
    </source>
</reference>
<comment type="function">
    <text evidence="13">Catalyzes two steps in the biosynthesis of the molybdenum cofactor. In the first step, molybdopterin is adenylated. Subsequently, molybdate is inserted into adenylated molybdopterin and AMP is released.</text>
</comment>
<dbReference type="InterPro" id="IPR005110">
    <property type="entry name" value="MoeA_linker/N"/>
</dbReference>
<evidence type="ECO:0000256" key="12">
    <source>
        <dbReference type="ARBA" id="ARBA00023268"/>
    </source>
</evidence>
<evidence type="ECO:0000256" key="3">
    <source>
        <dbReference type="ARBA" id="ARBA00007589"/>
    </source>
</evidence>
<dbReference type="CDD" id="cd00887">
    <property type="entry name" value="MoeA"/>
    <property type="match status" value="1"/>
</dbReference>
<evidence type="ECO:0000256" key="13">
    <source>
        <dbReference type="RuleBase" id="RU365090"/>
    </source>
</evidence>
<comment type="pathway">
    <text evidence="2 13">Cofactor biosynthesis; molybdopterin biosynthesis.</text>
</comment>
<dbReference type="SUPFAM" id="SSF63867">
    <property type="entry name" value="MoeA C-terminal domain-like"/>
    <property type="match status" value="1"/>
</dbReference>
<comment type="similarity">
    <text evidence="3">In the N-terminal section; belongs to the MoaB/Mog family.</text>
</comment>
<dbReference type="Proteomes" id="UP000719412">
    <property type="component" value="Unassembled WGS sequence"/>
</dbReference>
<dbReference type="AlphaFoldDB" id="A0A8J6HI54"/>
<dbReference type="UniPathway" id="UPA00344"/>
<keyword evidence="5 13" id="KW-0500">Molybdenum</keyword>
<dbReference type="InterPro" id="IPR008284">
    <property type="entry name" value="MoCF_biosynth_CS"/>
</dbReference>
<dbReference type="GO" id="GO:0061598">
    <property type="term" value="F:molybdopterin adenylyltransferase activity"/>
    <property type="evidence" value="ECO:0007669"/>
    <property type="project" value="UniProtKB-UniRule"/>
</dbReference>
<dbReference type="FunFam" id="2.170.190.11:FF:000001">
    <property type="entry name" value="Molybdopterin molybdenumtransferase"/>
    <property type="match status" value="1"/>
</dbReference>
<dbReference type="FunFam" id="3.40.980.10:FF:000002">
    <property type="entry name" value="Molybdopterin molybdenumtransferase"/>
    <property type="match status" value="1"/>
</dbReference>
<dbReference type="SMART" id="SM00852">
    <property type="entry name" value="MoCF_biosynth"/>
    <property type="match status" value="2"/>
</dbReference>
<comment type="catalytic activity">
    <reaction evidence="13">
        <text>adenylyl-molybdopterin + molybdate = Mo-molybdopterin + AMP + H(+)</text>
        <dbReference type="Rhea" id="RHEA:35047"/>
        <dbReference type="ChEBI" id="CHEBI:15378"/>
        <dbReference type="ChEBI" id="CHEBI:36264"/>
        <dbReference type="ChEBI" id="CHEBI:62727"/>
        <dbReference type="ChEBI" id="CHEBI:71302"/>
        <dbReference type="ChEBI" id="CHEBI:456215"/>
    </reaction>
</comment>
<accession>A0A8J6HI54</accession>
<keyword evidence="16" id="KW-1185">Reference proteome</keyword>
<evidence type="ECO:0000256" key="10">
    <source>
        <dbReference type="ARBA" id="ARBA00022842"/>
    </source>
</evidence>
<dbReference type="SUPFAM" id="SSF53218">
    <property type="entry name" value="Molybdenum cofactor biosynthesis proteins"/>
    <property type="match status" value="2"/>
</dbReference>
<evidence type="ECO:0000256" key="6">
    <source>
        <dbReference type="ARBA" id="ARBA00022679"/>
    </source>
</evidence>
<evidence type="ECO:0000256" key="8">
    <source>
        <dbReference type="ARBA" id="ARBA00022741"/>
    </source>
</evidence>
<reference evidence="15" key="2">
    <citation type="submission" date="2021-08" db="EMBL/GenBank/DDBJ databases">
        <authorList>
            <person name="Eriksson T."/>
        </authorList>
    </citation>
    <scope>NUCLEOTIDE SEQUENCE</scope>
    <source>
        <strain evidence="15">Stoneville</strain>
        <tissue evidence="15">Whole head</tissue>
    </source>
</reference>